<dbReference type="InterPro" id="IPR056409">
    <property type="entry name" value="Ig_CYK3_C"/>
</dbReference>
<protein>
    <submittedName>
        <fullName evidence="3">Cytokinesis protein Cyk3</fullName>
    </submittedName>
</protein>
<name>A0A0J8U817_COCIT</name>
<dbReference type="AlphaFoldDB" id="A0A0J8U817"/>
<reference evidence="4" key="1">
    <citation type="journal article" date="2010" name="Genome Res.">
        <title>Population genomic sequencing of Coccidioides fungi reveals recent hybridization and transposon control.</title>
        <authorList>
            <person name="Neafsey D.E."/>
            <person name="Barker B.M."/>
            <person name="Sharpton T.J."/>
            <person name="Stajich J.E."/>
            <person name="Park D.J."/>
            <person name="Whiston E."/>
            <person name="Hung C.-Y."/>
            <person name="McMahan C."/>
            <person name="White J."/>
            <person name="Sykes S."/>
            <person name="Heiman D."/>
            <person name="Young S."/>
            <person name="Zeng Q."/>
            <person name="Abouelleil A."/>
            <person name="Aftuck L."/>
            <person name="Bessette D."/>
            <person name="Brown A."/>
            <person name="FitzGerald M."/>
            <person name="Lui A."/>
            <person name="Macdonald J.P."/>
            <person name="Priest M."/>
            <person name="Orbach M.J."/>
            <person name="Galgiani J.N."/>
            <person name="Kirkland T.N."/>
            <person name="Cole G.T."/>
            <person name="Birren B.W."/>
            <person name="Henn M.R."/>
            <person name="Taylor J.W."/>
            <person name="Rounsley S.D."/>
        </authorList>
    </citation>
    <scope>NUCLEOTIDE SEQUENCE [LARGE SCALE GENOMIC DNA]</scope>
    <source>
        <strain evidence="4">H538.4</strain>
    </source>
</reference>
<feature type="compositionally biased region" description="Low complexity" evidence="1">
    <location>
        <begin position="44"/>
        <end position="55"/>
    </location>
</feature>
<dbReference type="STRING" id="396776.A0A0J8U817"/>
<organism evidence="3 4">
    <name type="scientific">Coccidioides immitis H538.4</name>
    <dbReference type="NCBI Taxonomy" id="396776"/>
    <lineage>
        <taxon>Eukaryota</taxon>
        <taxon>Fungi</taxon>
        <taxon>Dikarya</taxon>
        <taxon>Ascomycota</taxon>
        <taxon>Pezizomycotina</taxon>
        <taxon>Eurotiomycetes</taxon>
        <taxon>Eurotiomycetidae</taxon>
        <taxon>Onygenales</taxon>
        <taxon>Onygenaceae</taxon>
        <taxon>Coccidioides</taxon>
    </lineage>
</organism>
<gene>
    <name evidence="3" type="ORF">CIHG_00950</name>
</gene>
<evidence type="ECO:0000313" key="3">
    <source>
        <dbReference type="EMBL" id="KMU83168.1"/>
    </source>
</evidence>
<dbReference type="Proteomes" id="UP000054563">
    <property type="component" value="Unassembled WGS sequence"/>
</dbReference>
<feature type="compositionally biased region" description="Low complexity" evidence="1">
    <location>
        <begin position="74"/>
        <end position="91"/>
    </location>
</feature>
<accession>A0A0J8U817</accession>
<feature type="region of interest" description="Disordered" evidence="1">
    <location>
        <begin position="42"/>
        <end position="114"/>
    </location>
</feature>
<sequence>MTLFFRHPTPHAQRHDLYVVQPQCVRLAINNTFVFAVRQHPAYSPSTTSSFSEVSGRVSPNPFARPSSSLSMVSSIATASNASTTSASSKSHVSREKPAKLAKSGPYDYDKHGN</sequence>
<dbReference type="VEuPathDB" id="FungiDB:CIHG_00950"/>
<evidence type="ECO:0000313" key="4">
    <source>
        <dbReference type="Proteomes" id="UP000054563"/>
    </source>
</evidence>
<evidence type="ECO:0000259" key="2">
    <source>
        <dbReference type="Pfam" id="PF24584"/>
    </source>
</evidence>
<feature type="domain" description="CYK3 C-terminal Ig-like" evidence="2">
    <location>
        <begin position="10"/>
        <end position="50"/>
    </location>
</feature>
<evidence type="ECO:0000256" key="1">
    <source>
        <dbReference type="SAM" id="MobiDB-lite"/>
    </source>
</evidence>
<dbReference type="Pfam" id="PF24584">
    <property type="entry name" value="Ig_CYK3_C"/>
    <property type="match status" value="1"/>
</dbReference>
<proteinExistence type="predicted"/>
<dbReference type="EMBL" id="DS016982">
    <property type="protein sequence ID" value="KMU83168.1"/>
    <property type="molecule type" value="Genomic_DNA"/>
</dbReference>